<dbReference type="PANTHER" id="PTHR30363:SF4">
    <property type="entry name" value="GLYCEROL-3-PHOSPHATE REGULON REPRESSOR"/>
    <property type="match status" value="1"/>
</dbReference>
<evidence type="ECO:0000256" key="2">
    <source>
        <dbReference type="ARBA" id="ARBA00023015"/>
    </source>
</evidence>
<dbReference type="GO" id="GO:0003677">
    <property type="term" value="F:DNA binding"/>
    <property type="evidence" value="ECO:0007669"/>
    <property type="project" value="UniProtKB-KW"/>
</dbReference>
<dbReference type="Proteomes" id="UP001165667">
    <property type="component" value="Unassembled WGS sequence"/>
</dbReference>
<evidence type="ECO:0000313" key="6">
    <source>
        <dbReference type="EMBL" id="MCW6507892.1"/>
    </source>
</evidence>
<comment type="caution">
    <text evidence="6">The sequence shown here is derived from an EMBL/GenBank/DDBJ whole genome shotgun (WGS) entry which is preliminary data.</text>
</comment>
<dbReference type="Gene3D" id="1.10.10.10">
    <property type="entry name" value="Winged helix-like DNA-binding domain superfamily/Winged helix DNA-binding domain"/>
    <property type="match status" value="1"/>
</dbReference>
<dbReference type="Gene3D" id="3.40.50.1360">
    <property type="match status" value="1"/>
</dbReference>
<dbReference type="PANTHER" id="PTHR30363">
    <property type="entry name" value="HTH-TYPE TRANSCRIPTIONAL REGULATOR SRLR-RELATED"/>
    <property type="match status" value="1"/>
</dbReference>
<evidence type="ECO:0000256" key="4">
    <source>
        <dbReference type="ARBA" id="ARBA00023163"/>
    </source>
</evidence>
<dbReference type="InterPro" id="IPR037171">
    <property type="entry name" value="NagB/RpiA_transferase-like"/>
</dbReference>
<dbReference type="InterPro" id="IPR050313">
    <property type="entry name" value="Carb_Metab_HTH_regulators"/>
</dbReference>
<feature type="domain" description="HTH deoR-type" evidence="5">
    <location>
        <begin position="9"/>
        <end position="64"/>
    </location>
</feature>
<sequence length="269" mass="28873">MTPLPTKIASRRQIEIVDWLREKGRVAVEDLATHFGVTPQTIRRDLNDLSDAQMVVRVHGGAMVSSGVVNLAYEARKLIAGPHKKLIGEAAARLVPDHSSVFINIGTTTEEVARALTGHTGLLVITNNLNVAAELYRHSAIEVFLTGGTVRQADGGIVGSHAINMIAQFRVDLAIIGTSALDADGTLLDFDIREVQAARAIIEHARKVVLVSDSSKFARSAPVRVAHLSEIDIFVTDRLPSPAIADLCRVNGVEVIEAGGPLENEDEST</sequence>
<reference evidence="6" key="1">
    <citation type="submission" date="2022-05" db="EMBL/GenBank/DDBJ databases">
        <authorList>
            <person name="Pankratov T."/>
        </authorList>
    </citation>
    <scope>NUCLEOTIDE SEQUENCE</scope>
    <source>
        <strain evidence="6">BP6-180914</strain>
    </source>
</reference>
<dbReference type="EMBL" id="JAMOIM010000004">
    <property type="protein sequence ID" value="MCW6507892.1"/>
    <property type="molecule type" value="Genomic_DNA"/>
</dbReference>
<evidence type="ECO:0000259" key="5">
    <source>
        <dbReference type="PROSITE" id="PS51000"/>
    </source>
</evidence>
<dbReference type="SMART" id="SM01134">
    <property type="entry name" value="DeoRC"/>
    <property type="match status" value="1"/>
</dbReference>
<keyword evidence="3 6" id="KW-0238">DNA-binding</keyword>
<proteinExistence type="predicted"/>
<keyword evidence="1" id="KW-0678">Repressor</keyword>
<protein>
    <submittedName>
        <fullName evidence="6">DeoR/GlpR family DNA-binding transcription regulator</fullName>
    </submittedName>
</protein>
<dbReference type="InterPro" id="IPR036388">
    <property type="entry name" value="WH-like_DNA-bd_sf"/>
</dbReference>
<dbReference type="Pfam" id="PF00455">
    <property type="entry name" value="DeoRC"/>
    <property type="match status" value="1"/>
</dbReference>
<dbReference type="InterPro" id="IPR018356">
    <property type="entry name" value="Tscrpt_reg_HTH_DeoR_CS"/>
</dbReference>
<evidence type="ECO:0000256" key="3">
    <source>
        <dbReference type="ARBA" id="ARBA00023125"/>
    </source>
</evidence>
<keyword evidence="2" id="KW-0805">Transcription regulation</keyword>
<dbReference type="GO" id="GO:0003700">
    <property type="term" value="F:DNA-binding transcription factor activity"/>
    <property type="evidence" value="ECO:0007669"/>
    <property type="project" value="InterPro"/>
</dbReference>
<dbReference type="PRINTS" id="PR00037">
    <property type="entry name" value="HTHLACR"/>
</dbReference>
<dbReference type="SUPFAM" id="SSF100950">
    <property type="entry name" value="NagB/RpiA/CoA transferase-like"/>
    <property type="match status" value="1"/>
</dbReference>
<keyword evidence="7" id="KW-1185">Reference proteome</keyword>
<dbReference type="PROSITE" id="PS00894">
    <property type="entry name" value="HTH_DEOR_1"/>
    <property type="match status" value="1"/>
</dbReference>
<gene>
    <name evidence="6" type="ORF">M8523_07650</name>
</gene>
<evidence type="ECO:0000256" key="1">
    <source>
        <dbReference type="ARBA" id="ARBA00022491"/>
    </source>
</evidence>
<accession>A0AA42CLZ2</accession>
<evidence type="ECO:0000313" key="7">
    <source>
        <dbReference type="Proteomes" id="UP001165667"/>
    </source>
</evidence>
<keyword evidence="4" id="KW-0804">Transcription</keyword>
<dbReference type="AlphaFoldDB" id="A0AA42CLZ2"/>
<organism evidence="6 7">
    <name type="scientific">Lichenifustis flavocetrariae</name>
    <dbReference type="NCBI Taxonomy" id="2949735"/>
    <lineage>
        <taxon>Bacteria</taxon>
        <taxon>Pseudomonadati</taxon>
        <taxon>Pseudomonadota</taxon>
        <taxon>Alphaproteobacteria</taxon>
        <taxon>Hyphomicrobiales</taxon>
        <taxon>Lichenihabitantaceae</taxon>
        <taxon>Lichenifustis</taxon>
    </lineage>
</organism>
<name>A0AA42CLZ2_9HYPH</name>
<dbReference type="RefSeq" id="WP_282584262.1">
    <property type="nucleotide sequence ID" value="NZ_JAMOIM010000004.1"/>
</dbReference>
<dbReference type="InterPro" id="IPR014036">
    <property type="entry name" value="DeoR-like_C"/>
</dbReference>
<dbReference type="Pfam" id="PF08220">
    <property type="entry name" value="HTH_DeoR"/>
    <property type="match status" value="1"/>
</dbReference>
<dbReference type="PROSITE" id="PS51000">
    <property type="entry name" value="HTH_DEOR_2"/>
    <property type="match status" value="1"/>
</dbReference>
<dbReference type="InterPro" id="IPR036390">
    <property type="entry name" value="WH_DNA-bd_sf"/>
</dbReference>
<dbReference type="SUPFAM" id="SSF46785">
    <property type="entry name" value="Winged helix' DNA-binding domain"/>
    <property type="match status" value="1"/>
</dbReference>
<dbReference type="SMART" id="SM00420">
    <property type="entry name" value="HTH_DEOR"/>
    <property type="match status" value="1"/>
</dbReference>
<dbReference type="InterPro" id="IPR001034">
    <property type="entry name" value="DeoR_HTH"/>
</dbReference>